<gene>
    <name evidence="1" type="ORF">HPBE_LOCUS20203</name>
</gene>
<protein>
    <submittedName>
        <fullName evidence="3">ZP domain-containing protein</fullName>
    </submittedName>
</protein>
<proteinExistence type="predicted"/>
<dbReference type="AlphaFoldDB" id="A0A183GD98"/>
<name>A0A183GD98_HELPZ</name>
<organism evidence="2 3">
    <name type="scientific">Heligmosomoides polygyrus</name>
    <name type="common">Parasitic roundworm</name>
    <dbReference type="NCBI Taxonomy" id="6339"/>
    <lineage>
        <taxon>Eukaryota</taxon>
        <taxon>Metazoa</taxon>
        <taxon>Ecdysozoa</taxon>
        <taxon>Nematoda</taxon>
        <taxon>Chromadorea</taxon>
        <taxon>Rhabditida</taxon>
        <taxon>Rhabditina</taxon>
        <taxon>Rhabditomorpha</taxon>
        <taxon>Strongyloidea</taxon>
        <taxon>Heligmosomidae</taxon>
        <taxon>Heligmosomoides</taxon>
    </lineage>
</organism>
<sequence>MEMMTVLHVPLSPDFDKNVALDVCHTNRFDLKGNCLVGMEDYEYATNLFVKADPYFDHGIIQCTSEFVYERTYKDGLGEINYF</sequence>
<evidence type="ECO:0000313" key="3">
    <source>
        <dbReference type="WBParaSite" id="HPBE_0002020401-mRNA-1"/>
    </source>
</evidence>
<keyword evidence="2" id="KW-1185">Reference proteome</keyword>
<accession>A0A3P8CJS1</accession>
<accession>A0A183GD98</accession>
<reference evidence="3" key="2">
    <citation type="submission" date="2019-09" db="UniProtKB">
        <authorList>
            <consortium name="WormBaseParasite"/>
        </authorList>
    </citation>
    <scope>IDENTIFICATION</scope>
</reference>
<evidence type="ECO:0000313" key="2">
    <source>
        <dbReference type="Proteomes" id="UP000050761"/>
    </source>
</evidence>
<reference evidence="1 2" key="1">
    <citation type="submission" date="2018-11" db="EMBL/GenBank/DDBJ databases">
        <authorList>
            <consortium name="Pathogen Informatics"/>
        </authorList>
    </citation>
    <scope>NUCLEOTIDE SEQUENCE [LARGE SCALE GENOMIC DNA]</scope>
</reference>
<dbReference type="EMBL" id="UZAH01031952">
    <property type="protein sequence ID" value="VDP18775.1"/>
    <property type="molecule type" value="Genomic_DNA"/>
</dbReference>
<evidence type="ECO:0000313" key="1">
    <source>
        <dbReference type="EMBL" id="VDP18775.1"/>
    </source>
</evidence>
<dbReference type="Proteomes" id="UP000050761">
    <property type="component" value="Unassembled WGS sequence"/>
</dbReference>
<dbReference type="WBParaSite" id="HPBE_0002020401-mRNA-1">
    <property type="protein sequence ID" value="HPBE_0002020401-mRNA-1"/>
    <property type="gene ID" value="HPBE_0002020401"/>
</dbReference>